<comment type="caution">
    <text evidence="2">The sequence shown here is derived from an EMBL/GenBank/DDBJ whole genome shotgun (WGS) entry which is preliminary data.</text>
</comment>
<gene>
    <name evidence="2" type="ORF">QR680_011981</name>
</gene>
<evidence type="ECO:0000256" key="1">
    <source>
        <dbReference type="SAM" id="SignalP"/>
    </source>
</evidence>
<feature type="signal peptide" evidence="1">
    <location>
        <begin position="1"/>
        <end position="21"/>
    </location>
</feature>
<accession>A0AA39I0G8</accession>
<keyword evidence="3" id="KW-1185">Reference proteome</keyword>
<dbReference type="Proteomes" id="UP001175271">
    <property type="component" value="Unassembled WGS sequence"/>
</dbReference>
<reference evidence="2" key="1">
    <citation type="submission" date="2023-06" db="EMBL/GenBank/DDBJ databases">
        <title>Genomic analysis of the entomopathogenic nematode Steinernema hermaphroditum.</title>
        <authorList>
            <person name="Schwarz E.M."/>
            <person name="Heppert J.K."/>
            <person name="Baniya A."/>
            <person name="Schwartz H.T."/>
            <person name="Tan C.-H."/>
            <person name="Antoshechkin I."/>
            <person name="Sternberg P.W."/>
            <person name="Goodrich-Blair H."/>
            <person name="Dillman A.R."/>
        </authorList>
    </citation>
    <scope>NUCLEOTIDE SEQUENCE</scope>
    <source>
        <strain evidence="2">PS9179</strain>
        <tissue evidence="2">Whole animal</tissue>
    </source>
</reference>
<keyword evidence="1" id="KW-0732">Signal</keyword>
<feature type="chain" id="PRO_5041418438" evidence="1">
    <location>
        <begin position="22"/>
        <end position="831"/>
    </location>
</feature>
<evidence type="ECO:0000313" key="3">
    <source>
        <dbReference type="Proteomes" id="UP001175271"/>
    </source>
</evidence>
<name>A0AA39I0G8_9BILA</name>
<evidence type="ECO:0000313" key="2">
    <source>
        <dbReference type="EMBL" id="KAK0415507.1"/>
    </source>
</evidence>
<protein>
    <submittedName>
        <fullName evidence="2">Uncharacterized protein</fullName>
    </submittedName>
</protein>
<dbReference type="EMBL" id="JAUCMV010000002">
    <property type="protein sequence ID" value="KAK0415507.1"/>
    <property type="molecule type" value="Genomic_DNA"/>
</dbReference>
<sequence length="831" mass="94705">MVGRGSLYALQIVLFLLIANAQMNSASFQENSVQHDIDDFNLLGSLAVMDKADTTLRPYENCSSGFVEHVDLCLYMMDVHTLQFMDNSRCKGSYRDYYRTLVDSSPVKRTSGSGVWIVQLNENTSHAHDVFYLAHSCDNCSCSTLDPDTENWMLKIYILTSFINCAPVDLSKDQFSCYTGAFNYTERSVILYYMREMKQANCKTMDGIYAPIEPGIEACAFHFDANREMVINRPSVELYKRRTQGEHIYPRQFCKFGFHQGGSSVGDEFGIGDGKCLKRVSFHAYDVTCCFYGTDLKINEQLAKALGVGSSSKKQLCAVFNKHWVTVNASSGSVSNHRVFEEHVDWMIDEKEVSFLNSDFSEVCTTSVDYTFSGSVTSISQTATASKADCAASDQMECRTIYDKSQSYVCPFKGEQEFRKLKDKMSAECCCRGEFCNHMVKAKDFFGMNFDTDVPNVQPHCTRPAVEHPFSEIVHAWQHSSEAFNMADVHKYPATPSVCIRTYDPTTEREIAAIDGGNVFWTHDRYVRYSVLDGYLCALADIRLTINASDFMSICQHNGENAHINEYVKYYVHAVPWTVLMCSCIGKGDRCDDKMSLPQLYNAYDNYISCYEYKENDTTVRVSERQNKTNRLSLRCYLKLRESVDDGLMIEAGQYIYNRALALAQDFDANCTGSDTRCYYNPRLNSSMCCCLDHLCNGPNLWGQLVKYHTTKTLLEYEPEESVHMKCINDADVADVCDPDDRLFPAIGCYMQRSVHRQGFNKKGCLYQGNSLSDEAFMCEHKLMTNPGKVHFCVWDARDQNVFCCCRHQEDCEDLRKTYEFMDLKFESSLN</sequence>
<proteinExistence type="predicted"/>
<organism evidence="2 3">
    <name type="scientific">Steinernema hermaphroditum</name>
    <dbReference type="NCBI Taxonomy" id="289476"/>
    <lineage>
        <taxon>Eukaryota</taxon>
        <taxon>Metazoa</taxon>
        <taxon>Ecdysozoa</taxon>
        <taxon>Nematoda</taxon>
        <taxon>Chromadorea</taxon>
        <taxon>Rhabditida</taxon>
        <taxon>Tylenchina</taxon>
        <taxon>Panagrolaimomorpha</taxon>
        <taxon>Strongyloidoidea</taxon>
        <taxon>Steinernematidae</taxon>
        <taxon>Steinernema</taxon>
    </lineage>
</organism>
<dbReference type="AlphaFoldDB" id="A0AA39I0G8"/>